<gene>
    <name evidence="1" type="ORF">SBD_4285</name>
</gene>
<evidence type="ECO:0000313" key="2">
    <source>
        <dbReference type="Proteomes" id="UP000030760"/>
    </source>
</evidence>
<organism evidence="1 2">
    <name type="scientific">Streptomyces bottropensis ATCC 25435</name>
    <dbReference type="NCBI Taxonomy" id="1054862"/>
    <lineage>
        <taxon>Bacteria</taxon>
        <taxon>Bacillati</taxon>
        <taxon>Actinomycetota</taxon>
        <taxon>Actinomycetes</taxon>
        <taxon>Kitasatosporales</taxon>
        <taxon>Streptomycetaceae</taxon>
        <taxon>Streptomyces</taxon>
    </lineage>
</organism>
<evidence type="ECO:0000313" key="1">
    <source>
        <dbReference type="EMBL" id="EMF54617.1"/>
    </source>
</evidence>
<name>M3DDP2_9ACTN</name>
<dbReference type="EMBL" id="KB405078">
    <property type="protein sequence ID" value="EMF54617.1"/>
    <property type="molecule type" value="Genomic_DNA"/>
</dbReference>
<dbReference type="AlphaFoldDB" id="M3DDP2"/>
<dbReference type="Proteomes" id="UP000030760">
    <property type="component" value="Unassembled WGS sequence"/>
</dbReference>
<proteinExistence type="predicted"/>
<accession>M3DDP2</accession>
<reference evidence="2" key="1">
    <citation type="journal article" date="2013" name="Genome Announc.">
        <title>Draft Genome Sequence of Streptomyces bottropensis ATCC 25435, a Bottromycin-Producing Actinomycete.</title>
        <authorList>
            <person name="Zhang H."/>
            <person name="Zhou W."/>
            <person name="Zhuang Y."/>
            <person name="Liang X."/>
            <person name="Liu T."/>
        </authorList>
    </citation>
    <scope>NUCLEOTIDE SEQUENCE [LARGE SCALE GENOMIC DNA]</scope>
    <source>
        <strain evidence="2">ATCC 25435</strain>
    </source>
</reference>
<sequence length="59" mass="6400">MGGPLLLRGLLRGFCVSCRAGCAVRAEPCGLCRAVRAVVRWGVKIFRPPQFVMRIVKAG</sequence>
<protein>
    <submittedName>
        <fullName evidence="1">Uncharacterized protein</fullName>
    </submittedName>
</protein>